<accession>A0A7I8VGQ8</accession>
<gene>
    <name evidence="4" type="ORF">DGYR_LOCUS3408</name>
</gene>
<dbReference type="InterPro" id="IPR044913">
    <property type="entry name" value="P_trefoil_dom_sf"/>
</dbReference>
<dbReference type="EMBL" id="CAJFCJ010000005">
    <property type="protein sequence ID" value="CAD5114580.1"/>
    <property type="molecule type" value="Genomic_DNA"/>
</dbReference>
<evidence type="ECO:0000259" key="3">
    <source>
        <dbReference type="PROSITE" id="PS50948"/>
    </source>
</evidence>
<sequence length="355" mass="40021">MYWNIFLISYSILFNFRVQSVIPSVKFKCGGSSIDETLCIAYGCMWNSGICSYSKNFIRGFNTMNGKETSNNVILNTFSSSTAIKCAKECLKIPACASFSYVVDDLFCTIKSQVVTTTVVESKSEMQYNRKAHPELTCFQAHCYDEPGVKRLLTYRSDPLTSCLANCKATSSCTHITLSHEKDNYSCFLGKKLCNVFSDKFRSKPYQTTCLIGPIFHNSLNQKSQRLTNLTDNLADTCVKVTAENEFYLRIPWPSLGKPTTEFEIRIRGLDMSKCFHFSEQSPLTGLTTFIPLDDQTDAIFSGQFRGCKLKTEYSGTDCTYTCTCGFNYCQAVYIKAFAEIGKEMSICSYEIDQP</sequence>
<feature type="domain" description="Apple" evidence="3">
    <location>
        <begin position="51"/>
        <end position="132"/>
    </location>
</feature>
<keyword evidence="5" id="KW-1185">Reference proteome</keyword>
<dbReference type="Proteomes" id="UP000549394">
    <property type="component" value="Unassembled WGS sequence"/>
</dbReference>
<dbReference type="SUPFAM" id="SSF57492">
    <property type="entry name" value="Trefoil"/>
    <property type="match status" value="1"/>
</dbReference>
<protein>
    <recommendedName>
        <fullName evidence="3">Apple domain-containing protein</fullName>
    </recommendedName>
</protein>
<name>A0A7I8VGQ8_9ANNE</name>
<feature type="chain" id="PRO_5029792938" description="Apple domain-containing protein" evidence="2">
    <location>
        <begin position="21"/>
        <end position="355"/>
    </location>
</feature>
<proteinExistence type="predicted"/>
<keyword evidence="2" id="KW-0732">Signal</keyword>
<reference evidence="4 5" key="1">
    <citation type="submission" date="2020-08" db="EMBL/GenBank/DDBJ databases">
        <authorList>
            <person name="Hejnol A."/>
        </authorList>
    </citation>
    <scope>NUCLEOTIDE SEQUENCE [LARGE SCALE GENOMIC DNA]</scope>
</reference>
<dbReference type="PROSITE" id="PS50948">
    <property type="entry name" value="PAN"/>
    <property type="match status" value="1"/>
</dbReference>
<evidence type="ECO:0000256" key="1">
    <source>
        <dbReference type="ARBA" id="ARBA00023157"/>
    </source>
</evidence>
<evidence type="ECO:0000256" key="2">
    <source>
        <dbReference type="SAM" id="SignalP"/>
    </source>
</evidence>
<dbReference type="InterPro" id="IPR003609">
    <property type="entry name" value="Pan_app"/>
</dbReference>
<evidence type="ECO:0000313" key="5">
    <source>
        <dbReference type="Proteomes" id="UP000549394"/>
    </source>
</evidence>
<comment type="caution">
    <text evidence="4">The sequence shown here is derived from an EMBL/GenBank/DDBJ whole genome shotgun (WGS) entry which is preliminary data.</text>
</comment>
<evidence type="ECO:0000313" key="4">
    <source>
        <dbReference type="EMBL" id="CAD5114580.1"/>
    </source>
</evidence>
<feature type="signal peptide" evidence="2">
    <location>
        <begin position="1"/>
        <end position="20"/>
    </location>
</feature>
<dbReference type="AlphaFoldDB" id="A0A7I8VGQ8"/>
<organism evidence="4 5">
    <name type="scientific">Dimorphilus gyrociliatus</name>
    <dbReference type="NCBI Taxonomy" id="2664684"/>
    <lineage>
        <taxon>Eukaryota</taxon>
        <taxon>Metazoa</taxon>
        <taxon>Spiralia</taxon>
        <taxon>Lophotrochozoa</taxon>
        <taxon>Annelida</taxon>
        <taxon>Polychaeta</taxon>
        <taxon>Polychaeta incertae sedis</taxon>
        <taxon>Dinophilidae</taxon>
        <taxon>Dimorphilus</taxon>
    </lineage>
</organism>
<keyword evidence="1" id="KW-1015">Disulfide bond</keyword>